<feature type="compositionally biased region" description="Polar residues" evidence="1">
    <location>
        <begin position="153"/>
        <end position="165"/>
    </location>
</feature>
<feature type="region of interest" description="Disordered" evidence="1">
    <location>
        <begin position="1"/>
        <end position="105"/>
    </location>
</feature>
<dbReference type="AlphaFoldDB" id="A0A9P4X885"/>
<comment type="caution">
    <text evidence="2">The sequence shown here is derived from an EMBL/GenBank/DDBJ whole genome shotgun (WGS) entry which is preliminary data.</text>
</comment>
<feature type="compositionally biased region" description="Basic residues" evidence="1">
    <location>
        <begin position="181"/>
        <end position="198"/>
    </location>
</feature>
<accession>A0A9P4X885</accession>
<feature type="compositionally biased region" description="Polar residues" evidence="1">
    <location>
        <begin position="73"/>
        <end position="90"/>
    </location>
</feature>
<protein>
    <submittedName>
        <fullName evidence="2">Uncharacterized protein</fullName>
    </submittedName>
</protein>
<dbReference type="Proteomes" id="UP000801864">
    <property type="component" value="Unassembled WGS sequence"/>
</dbReference>
<evidence type="ECO:0000313" key="3">
    <source>
        <dbReference type="Proteomes" id="UP000801864"/>
    </source>
</evidence>
<feature type="compositionally biased region" description="Basic and acidic residues" evidence="1">
    <location>
        <begin position="213"/>
        <end position="224"/>
    </location>
</feature>
<proteinExistence type="predicted"/>
<sequence>MSKRKFSSDAPLSRKKAKLAQVHDFEDEEYDTLAAPSPPSSQTMHSRREKRKRTDPSHIDSDDEPSAKRTRIDQSSNDATSCSRSVSSEPWPSIGYAPEEEKEANPLVEEFYKSCTETETEAACSCQPQTMYRNPLPSPEPSERDTSDIEAIEQTSIHTTHQMQCLVSKPQPVSPPNIGSPRRKARSSRRRIERRRPASSHQEQSRQQRRKKKNEDQGPQRDGKSTPTVEEFLQSKRSSRRDIKCEFWYLSDNGTASTVRSIRR</sequence>
<keyword evidence="3" id="KW-1185">Reference proteome</keyword>
<gene>
    <name evidence="2" type="ORF">CFAM422_008731</name>
</gene>
<organism evidence="2 3">
    <name type="scientific">Trichoderma lentiforme</name>
    <dbReference type="NCBI Taxonomy" id="1567552"/>
    <lineage>
        <taxon>Eukaryota</taxon>
        <taxon>Fungi</taxon>
        <taxon>Dikarya</taxon>
        <taxon>Ascomycota</taxon>
        <taxon>Pezizomycotina</taxon>
        <taxon>Sordariomycetes</taxon>
        <taxon>Hypocreomycetidae</taxon>
        <taxon>Hypocreales</taxon>
        <taxon>Hypocreaceae</taxon>
        <taxon>Trichoderma</taxon>
    </lineage>
</organism>
<evidence type="ECO:0000313" key="2">
    <source>
        <dbReference type="EMBL" id="KAF3066628.1"/>
    </source>
</evidence>
<reference evidence="2 3" key="1">
    <citation type="submission" date="2018-06" db="EMBL/GenBank/DDBJ databases">
        <title>Genome analysis of cellulolytic fungus Trichoderma lentiforme CFAM-422.</title>
        <authorList>
            <person name="Steindorff A.S."/>
            <person name="Formighieri E.F."/>
            <person name="Midorikawa G.E.O."/>
            <person name="Tamietti M.S."/>
            <person name="Ramos E.Z."/>
            <person name="Silva A.S."/>
            <person name="Bon E.P.S."/>
            <person name="Mendes T.D."/>
            <person name="Damaso M.C.T."/>
            <person name="Favaro L.C.L."/>
        </authorList>
    </citation>
    <scope>NUCLEOTIDE SEQUENCE [LARGE SCALE GENOMIC DNA]</scope>
    <source>
        <strain evidence="2 3">CFAM-422</strain>
    </source>
</reference>
<feature type="region of interest" description="Disordered" evidence="1">
    <location>
        <begin position="118"/>
        <end position="239"/>
    </location>
</feature>
<evidence type="ECO:0000256" key="1">
    <source>
        <dbReference type="SAM" id="MobiDB-lite"/>
    </source>
</evidence>
<dbReference type="EMBL" id="QLNT01000016">
    <property type="protein sequence ID" value="KAF3066628.1"/>
    <property type="molecule type" value="Genomic_DNA"/>
</dbReference>
<feature type="compositionally biased region" description="Basic and acidic residues" evidence="1">
    <location>
        <begin position="52"/>
        <end position="72"/>
    </location>
</feature>
<name>A0A9P4X885_9HYPO</name>